<accession>A0A4R1M752</accession>
<dbReference type="Gene3D" id="3.40.50.720">
    <property type="entry name" value="NAD(P)-binding Rossmann-like Domain"/>
    <property type="match status" value="1"/>
</dbReference>
<proteinExistence type="predicted"/>
<reference evidence="1 2" key="1">
    <citation type="submission" date="2019-03" db="EMBL/GenBank/DDBJ databases">
        <title>Genomic Encyclopedia of Archaeal and Bacterial Type Strains, Phase II (KMG-II): from individual species to whole genera.</title>
        <authorList>
            <person name="Goeker M."/>
        </authorList>
    </citation>
    <scope>NUCLEOTIDE SEQUENCE [LARGE SCALE GENOMIC DNA]</scope>
    <source>
        <strain evidence="1 2">DSM 22554</strain>
    </source>
</reference>
<dbReference type="EMBL" id="SMGO01000001">
    <property type="protein sequence ID" value="TCK85659.1"/>
    <property type="molecule type" value="Genomic_DNA"/>
</dbReference>
<dbReference type="AlphaFoldDB" id="A0A4R1M752"/>
<protein>
    <submittedName>
        <fullName evidence="1">Uncharacterized protein</fullName>
    </submittedName>
</protein>
<sequence length="121" mass="13927">MKAIAYNIRKQEKEYLVKANAKKHELTFISNELNDDTVIYSFDKEALILYTVNSLSPELLLKLQEFGVKRIISRADKPSNAIVHLARGYGIFINYVHNSLTDEKKALQIIKQLDRLLDASF</sequence>
<evidence type="ECO:0000313" key="1">
    <source>
        <dbReference type="EMBL" id="TCK85659.1"/>
    </source>
</evidence>
<dbReference type="OrthoDB" id="1522997at2"/>
<keyword evidence="2" id="KW-1185">Reference proteome</keyword>
<name>A0A4R1M752_9SPHI</name>
<dbReference type="SUPFAM" id="SSF52283">
    <property type="entry name" value="Formate/glycerate dehydrogenase catalytic domain-like"/>
    <property type="match status" value="1"/>
</dbReference>
<organism evidence="1 2">
    <name type="scientific">Albibacterium bauzanense</name>
    <dbReference type="NCBI Taxonomy" id="653929"/>
    <lineage>
        <taxon>Bacteria</taxon>
        <taxon>Pseudomonadati</taxon>
        <taxon>Bacteroidota</taxon>
        <taxon>Sphingobacteriia</taxon>
        <taxon>Sphingobacteriales</taxon>
        <taxon>Sphingobacteriaceae</taxon>
        <taxon>Albibacterium</taxon>
    </lineage>
</organism>
<dbReference type="RefSeq" id="WP_132222033.1">
    <property type="nucleotide sequence ID" value="NZ_SMGO01000001.1"/>
</dbReference>
<gene>
    <name evidence="1" type="ORF">C8N28_0971</name>
</gene>
<evidence type="ECO:0000313" key="2">
    <source>
        <dbReference type="Proteomes" id="UP000294616"/>
    </source>
</evidence>
<dbReference type="Proteomes" id="UP000294616">
    <property type="component" value="Unassembled WGS sequence"/>
</dbReference>
<comment type="caution">
    <text evidence="1">The sequence shown here is derived from an EMBL/GenBank/DDBJ whole genome shotgun (WGS) entry which is preliminary data.</text>
</comment>